<dbReference type="SMART" id="SM00448">
    <property type="entry name" value="REC"/>
    <property type="match status" value="2"/>
</dbReference>
<dbReference type="EMBL" id="JAZIBG010000024">
    <property type="protein sequence ID" value="MEF7614415.1"/>
    <property type="molecule type" value="Genomic_DNA"/>
</dbReference>
<dbReference type="GO" id="GO:0005886">
    <property type="term" value="C:plasma membrane"/>
    <property type="evidence" value="ECO:0007669"/>
    <property type="project" value="UniProtKB-SubCell"/>
</dbReference>
<dbReference type="InterPro" id="IPR041664">
    <property type="entry name" value="AAA_16"/>
</dbReference>
<evidence type="ECO:0000256" key="20">
    <source>
        <dbReference type="PROSITE-ProRule" id="PRU00110"/>
    </source>
</evidence>
<keyword evidence="6" id="KW-0808">Transferase</keyword>
<feature type="domain" description="Histidine kinase" evidence="25">
    <location>
        <begin position="1440"/>
        <end position="1661"/>
    </location>
</feature>
<evidence type="ECO:0000256" key="5">
    <source>
        <dbReference type="ARBA" id="ARBA00022553"/>
    </source>
</evidence>
<keyword evidence="14" id="KW-0843">Virulence</keyword>
<evidence type="ECO:0000256" key="15">
    <source>
        <dbReference type="ARBA" id="ARBA00023136"/>
    </source>
</evidence>
<dbReference type="SMART" id="SM00065">
    <property type="entry name" value="GAF"/>
    <property type="match status" value="1"/>
</dbReference>
<dbReference type="InterPro" id="IPR003661">
    <property type="entry name" value="HisK_dim/P_dom"/>
</dbReference>
<evidence type="ECO:0000256" key="9">
    <source>
        <dbReference type="ARBA" id="ARBA00022741"/>
    </source>
</evidence>
<evidence type="ECO:0000256" key="21">
    <source>
        <dbReference type="PROSITE-ProRule" id="PRU00169"/>
    </source>
</evidence>
<feature type="modified residue" description="4-aspartylphosphate" evidence="21">
    <location>
        <position position="1880"/>
    </location>
</feature>
<dbReference type="Pfam" id="PF02518">
    <property type="entry name" value="HATPase_c"/>
    <property type="match status" value="1"/>
</dbReference>
<feature type="modified residue" description="Phosphohistidine" evidence="20">
    <location>
        <position position="2024"/>
    </location>
</feature>
<evidence type="ECO:0000256" key="6">
    <source>
        <dbReference type="ARBA" id="ARBA00022679"/>
    </source>
</evidence>
<dbReference type="InterPro" id="IPR008207">
    <property type="entry name" value="Sig_transdc_His_kin_Hpt_dom"/>
</dbReference>
<dbReference type="SMART" id="SM00220">
    <property type="entry name" value="S_TKc"/>
    <property type="match status" value="1"/>
</dbReference>
<dbReference type="InterPro" id="IPR029016">
    <property type="entry name" value="GAF-like_dom_sf"/>
</dbReference>
<evidence type="ECO:0000256" key="7">
    <source>
        <dbReference type="ARBA" id="ARBA00022692"/>
    </source>
</evidence>
<comment type="function">
    <text evidence="16">Member of the two-component regulatory system BvgS/BvgA. Phosphorylates BvgA via a four-step phosphorelay in response to environmental signals.</text>
</comment>
<dbReference type="InterPro" id="IPR003594">
    <property type="entry name" value="HATPase_dom"/>
</dbReference>
<dbReference type="InterPro" id="IPR011006">
    <property type="entry name" value="CheY-like_superfamily"/>
</dbReference>
<dbReference type="CDD" id="cd00082">
    <property type="entry name" value="HisKA"/>
    <property type="match status" value="1"/>
</dbReference>
<keyword evidence="8" id="KW-0732">Signal</keyword>
<dbReference type="SUPFAM" id="SSF56112">
    <property type="entry name" value="Protein kinase-like (PK-like)"/>
    <property type="match status" value="1"/>
</dbReference>
<keyword evidence="4" id="KW-1003">Cell membrane</keyword>
<comment type="subunit">
    <text evidence="17">At low DSF concentrations, interacts with RpfF.</text>
</comment>
<dbReference type="FunFam" id="3.30.565.10:FF:000010">
    <property type="entry name" value="Sensor histidine kinase RcsC"/>
    <property type="match status" value="1"/>
</dbReference>
<evidence type="ECO:0000256" key="11">
    <source>
        <dbReference type="ARBA" id="ARBA00022840"/>
    </source>
</evidence>
<dbReference type="Proteomes" id="UP001336250">
    <property type="component" value="Unassembled WGS sequence"/>
</dbReference>
<dbReference type="InterPro" id="IPR005467">
    <property type="entry name" value="His_kinase_dom"/>
</dbReference>
<dbReference type="PRINTS" id="PR00344">
    <property type="entry name" value="BCTRLSENSOR"/>
</dbReference>
<dbReference type="PROSITE" id="PS50110">
    <property type="entry name" value="RESPONSE_REGULATORY"/>
    <property type="match status" value="2"/>
</dbReference>
<dbReference type="Gene3D" id="1.10.287.130">
    <property type="match status" value="1"/>
</dbReference>
<feature type="domain" description="Protein kinase" evidence="24">
    <location>
        <begin position="1"/>
        <end position="208"/>
    </location>
</feature>
<reference evidence="28 29" key="1">
    <citation type="submission" date="2024-02" db="EMBL/GenBank/DDBJ databases">
        <title>Genome sequence of Aquincola sp. MAHUQ-54.</title>
        <authorList>
            <person name="Huq M.A."/>
        </authorList>
    </citation>
    <scope>NUCLEOTIDE SEQUENCE [LARGE SCALE GENOMIC DNA]</scope>
    <source>
        <strain evidence="28 29">MAHUQ-54</strain>
    </source>
</reference>
<keyword evidence="5 21" id="KW-0597">Phosphoprotein</keyword>
<dbReference type="InterPro" id="IPR004358">
    <property type="entry name" value="Sig_transdc_His_kin-like_C"/>
</dbReference>
<dbReference type="SUPFAM" id="SSF47384">
    <property type="entry name" value="Homodimeric domain of signal transducing histidine kinase"/>
    <property type="match status" value="1"/>
</dbReference>
<keyword evidence="11" id="KW-0067">ATP-binding</keyword>
<accession>A0AAW9QB05</accession>
<keyword evidence="7" id="KW-0812">Transmembrane</keyword>
<dbReference type="PROSITE" id="PS50894">
    <property type="entry name" value="HPT"/>
    <property type="match status" value="1"/>
</dbReference>
<dbReference type="Pfam" id="PF01590">
    <property type="entry name" value="GAF"/>
    <property type="match status" value="1"/>
</dbReference>
<evidence type="ECO:0000313" key="29">
    <source>
        <dbReference type="Proteomes" id="UP001336250"/>
    </source>
</evidence>
<dbReference type="PANTHER" id="PTHR45339:SF1">
    <property type="entry name" value="HYBRID SIGNAL TRANSDUCTION HISTIDINE KINASE J"/>
    <property type="match status" value="1"/>
</dbReference>
<keyword evidence="13" id="KW-0902">Two-component regulatory system</keyword>
<dbReference type="SUPFAM" id="SSF55781">
    <property type="entry name" value="GAF domain-like"/>
    <property type="match status" value="1"/>
</dbReference>
<dbReference type="Gene3D" id="3.30.450.40">
    <property type="match status" value="1"/>
</dbReference>
<evidence type="ECO:0000256" key="12">
    <source>
        <dbReference type="ARBA" id="ARBA00022989"/>
    </source>
</evidence>
<keyword evidence="15" id="KW-0472">Membrane</keyword>
<dbReference type="Pfam" id="PF13191">
    <property type="entry name" value="AAA_16"/>
    <property type="match status" value="1"/>
</dbReference>
<dbReference type="SUPFAM" id="SSF47226">
    <property type="entry name" value="Histidine-containing phosphotransfer domain, HPT domain"/>
    <property type="match status" value="1"/>
</dbReference>
<dbReference type="Gene3D" id="3.30.565.10">
    <property type="entry name" value="Histidine kinase-like ATPase, C-terminal domain"/>
    <property type="match status" value="1"/>
</dbReference>
<evidence type="ECO:0000256" key="16">
    <source>
        <dbReference type="ARBA" id="ARBA00058004"/>
    </source>
</evidence>
<protein>
    <recommendedName>
        <fullName evidence="18">Sensory/regulatory protein RpfC</fullName>
        <ecNumber evidence="3">2.7.13.3</ecNumber>
    </recommendedName>
    <alternativeName>
        <fullName evidence="19">Virulence sensor protein BvgS</fullName>
    </alternativeName>
</protein>
<feature type="domain" description="Response regulatory" evidence="26">
    <location>
        <begin position="1681"/>
        <end position="1803"/>
    </location>
</feature>
<dbReference type="SUPFAM" id="SSF52540">
    <property type="entry name" value="P-loop containing nucleoside triphosphate hydrolases"/>
    <property type="match status" value="1"/>
</dbReference>
<dbReference type="FunFam" id="1.10.287.130:FF:000002">
    <property type="entry name" value="Two-component osmosensing histidine kinase"/>
    <property type="match status" value="1"/>
</dbReference>
<evidence type="ECO:0000259" key="26">
    <source>
        <dbReference type="PROSITE" id="PS50110"/>
    </source>
</evidence>
<dbReference type="Gene3D" id="3.40.50.300">
    <property type="entry name" value="P-loop containing nucleotide triphosphate hydrolases"/>
    <property type="match status" value="1"/>
</dbReference>
<feature type="domain" description="Response regulatory" evidence="26">
    <location>
        <begin position="1831"/>
        <end position="1947"/>
    </location>
</feature>
<dbReference type="Gene3D" id="1.20.120.160">
    <property type="entry name" value="HPT domain"/>
    <property type="match status" value="1"/>
</dbReference>
<dbReference type="RefSeq" id="WP_332289393.1">
    <property type="nucleotide sequence ID" value="NZ_JAZIBG010000024.1"/>
</dbReference>
<dbReference type="SMART" id="SM00387">
    <property type="entry name" value="HATPase_c"/>
    <property type="match status" value="1"/>
</dbReference>
<evidence type="ECO:0000256" key="13">
    <source>
        <dbReference type="ARBA" id="ARBA00023012"/>
    </source>
</evidence>
<evidence type="ECO:0000259" key="25">
    <source>
        <dbReference type="PROSITE" id="PS50109"/>
    </source>
</evidence>
<dbReference type="Pfam" id="PF01627">
    <property type="entry name" value="Hpt"/>
    <property type="match status" value="1"/>
</dbReference>
<name>A0AAW9QB05_9BURK</name>
<feature type="domain" description="HPt" evidence="27">
    <location>
        <begin position="1985"/>
        <end position="2083"/>
    </location>
</feature>
<gene>
    <name evidence="28" type="ORF">V4F39_10890</name>
</gene>
<dbReference type="CDD" id="cd17546">
    <property type="entry name" value="REC_hyHK_CKI1_RcsC-like"/>
    <property type="match status" value="1"/>
</dbReference>
<keyword evidence="22" id="KW-0175">Coiled coil</keyword>
<evidence type="ECO:0000313" key="28">
    <source>
        <dbReference type="EMBL" id="MEF7614415.1"/>
    </source>
</evidence>
<dbReference type="PROSITE" id="PS50109">
    <property type="entry name" value="HIS_KIN"/>
    <property type="match status" value="1"/>
</dbReference>
<sequence>MNTTTVNDLPARAAGVPRTGPPGATGRPLAAEQPRLQGDAAACIRYALSLLDTLQALHRAGVLHGHLHPASLFIGDDGLAVLGDLADAQPLRHAHAEVETARRPLRISAFHAPEQTGRLDGPLDYRADLYALGAVLYWLLSGRPPFDERHALQLLHAVLAVTPPALAEAGAPVPAALSAVVAKLLAKHPDQRYQSAHHLRADLRHCLAVAEGGPAADAFQAGALDRRVRPMPPSRLVGRDDALARLEQALCFDGPQRRVVAVHGGSGCGKSALVAALLPAAQARGTLVALGKYDEYRRPIPFEGLAQALADLAAFALTLPPQELAALRSGLASAIGPNAAFLARMAPGFAALLPPCLPEASDDVNVLERMKRCLSAAVTVLRERGARLLLFVDDVQWADRDSIALLEHLAEESWGTLLLVLAYRDDEVPPGSTLAAALARMRAATPGWCELALAGLAVPAVEALLADVLDAAPGETAPLARALAGRTQGNAFLVLEYLRQLFEAGHLHRDQATWAWDGMALEALPAAADSGPGLLRRLPPALQRLAGACACLGGEWDLPLLAAMLGQPPEATQPLAQQLVRAGLLATAGPMAHARGHTGTPHYRFAHDRLHEAARQLLDEAGRRRWHRRAARALLARHPAGAPAADFIAAGHLLAALPDLASDAERRSAMALLAATSRAALAGGALEHGLRFIDAARRLATTLAACGTLPLPDRVVHYKLLIGLGRFDAADAVFGELLAAATDSPAAVAEAIVIQIRTLVTRGLVDAAVDVARHGAQAIGFAHPAPAEQAQAVQAEFDALARLIAERGCGHFDTLAPLQDERLAAAAAILHAFPSRAQSRQPLVRDWCVLRALRIGWEHGRYPMLPVVMIDIIGVLMDQQAQALARELADTGLRMAQQASTPELQHRLHMRRAFLSGFWFEPLPLTLAHADQARRLATDLGNRVDACGCCTATLAVHLELARHLDLAVAEIDREFELACRVGHYSALGLIQVCRQFARCLRGETGGPGLLEGPGFDTRDYGPHTQGNRLGRGYWLVYRGVASALFGDWPAALARSRESREPMDVLGLYPVVLQRWIHGLAVCQALRSAAPGEAPDALRRELADIDAWLRSRAAHVPENFAHMLHLLDAMAAWAEGRHGAAMASFQAGIDASLAQGYAWHHAMACELAGEFCASQHFGLAADTYLNAAAQAFDEWGACGKAAQLRRVHPGLRPPALPPPGPGQEPPLAGCGVDLATVAQVSRLLAHTREPAALPGVLFDLLRQYAGAERGVLFWRQDEQWTARAGFTHERHWIDTGGAAPEPVPEVAETPQTVLNYLCHSLEPLVLPDVSHHVRFGRDPAVRRHGIRSIFGLPLQHRGETVGLIYLENRLAAVVLDAGQLQTLDLVGLQFAVAYDNALMNHGLEREVQQRTRELRQENAERRRAELAAEAASRAKSEFLATMSHEIRTPINAIIGMCYLALRSGLDARPHDYVRKAERSAQALLGIINDILDFSKIEAGKLTIEQRPFDLAEVFESLGNLLSLRAQEKGLELLFDLPAGLPATLVGDPLRLGQVLANLGSNAIKFTEQGEVVVRVAEVDRSADAVQLQFSVADTGIGMATEQQQRLFLPFEQADSSTSRRFGGTGLGLPISRSLVQRMGGDIALHSRPGQGSRFEFRVRLGRPPQAGADADAAALQLLRGHRLLLVEPNAVARGLLSGMARSLGLQVQEAADAAQALSAAAQAAAAGQAPDFVLLEAQLPDMDSIECARLLARRHGLGRLLLKSPAFGQEALAQRLHRAHIAGCTLLAKPLTPGALFAAALAALGQGGEHDAAAHPPMPAAAAAHAHLRGLRVLLAEDNAINQEVAVEVLRGIGLEVVAVANGQQALERLAQERFDGVLMDCQMPVLDGYAATRRLRADPRWADLPVLAMTADAMAGDRDKALAAGMNDHIAKPIQVDRMFATLARWLAPATAQASPAPPPMPPSPPAPVPAAAAFGADPGSVLADPQLCRRVLSAFEADCRDHGARVRQSLQQGDRRQALRLLHDLRSTAGLLGAQALVRTAQRLEIACRQAGDAEVPGPLVDEVEQQLQSLLCEVRHSLQAAA</sequence>
<dbReference type="Gene3D" id="3.40.50.2300">
    <property type="match status" value="2"/>
</dbReference>
<evidence type="ECO:0000256" key="1">
    <source>
        <dbReference type="ARBA" id="ARBA00000085"/>
    </source>
</evidence>
<dbReference type="InterPro" id="IPR036890">
    <property type="entry name" value="HATPase_C_sf"/>
</dbReference>
<dbReference type="SMART" id="SM00388">
    <property type="entry name" value="HisKA"/>
    <property type="match status" value="1"/>
</dbReference>
<evidence type="ECO:0000259" key="24">
    <source>
        <dbReference type="PROSITE" id="PS50011"/>
    </source>
</evidence>
<keyword evidence="10" id="KW-0418">Kinase</keyword>
<feature type="coiled-coil region" evidence="22">
    <location>
        <begin position="1399"/>
        <end position="1433"/>
    </location>
</feature>
<dbReference type="CDD" id="cd16922">
    <property type="entry name" value="HATPase_EvgS-ArcB-TorS-like"/>
    <property type="match status" value="1"/>
</dbReference>
<keyword evidence="29" id="KW-1185">Reference proteome</keyword>
<comment type="caution">
    <text evidence="28">The sequence shown here is derived from an EMBL/GenBank/DDBJ whole genome shotgun (WGS) entry which is preliminary data.</text>
</comment>
<dbReference type="InterPro" id="IPR000719">
    <property type="entry name" value="Prot_kinase_dom"/>
</dbReference>
<evidence type="ECO:0000256" key="4">
    <source>
        <dbReference type="ARBA" id="ARBA00022475"/>
    </source>
</evidence>
<dbReference type="EC" id="2.7.13.3" evidence="3"/>
<evidence type="ECO:0000256" key="23">
    <source>
        <dbReference type="SAM" id="MobiDB-lite"/>
    </source>
</evidence>
<evidence type="ECO:0000256" key="14">
    <source>
        <dbReference type="ARBA" id="ARBA00023026"/>
    </source>
</evidence>
<evidence type="ECO:0000256" key="10">
    <source>
        <dbReference type="ARBA" id="ARBA00022777"/>
    </source>
</evidence>
<dbReference type="InterPro" id="IPR036097">
    <property type="entry name" value="HisK_dim/P_sf"/>
</dbReference>
<evidence type="ECO:0000256" key="8">
    <source>
        <dbReference type="ARBA" id="ARBA00022729"/>
    </source>
</evidence>
<keyword evidence="9" id="KW-0547">Nucleotide-binding</keyword>
<dbReference type="InterPro" id="IPR036641">
    <property type="entry name" value="HPT_dom_sf"/>
</dbReference>
<evidence type="ECO:0000256" key="17">
    <source>
        <dbReference type="ARBA" id="ARBA00064003"/>
    </source>
</evidence>
<dbReference type="Pfam" id="PF00512">
    <property type="entry name" value="HisKA"/>
    <property type="match status" value="1"/>
</dbReference>
<dbReference type="SUPFAM" id="SSF52172">
    <property type="entry name" value="CheY-like"/>
    <property type="match status" value="2"/>
</dbReference>
<evidence type="ECO:0000259" key="27">
    <source>
        <dbReference type="PROSITE" id="PS50894"/>
    </source>
</evidence>
<feature type="compositionally biased region" description="Low complexity" evidence="23">
    <location>
        <begin position="10"/>
        <end position="30"/>
    </location>
</feature>
<proteinExistence type="predicted"/>
<evidence type="ECO:0000256" key="19">
    <source>
        <dbReference type="ARBA" id="ARBA00070152"/>
    </source>
</evidence>
<dbReference type="InterPro" id="IPR003018">
    <property type="entry name" value="GAF"/>
</dbReference>
<dbReference type="InterPro" id="IPR011009">
    <property type="entry name" value="Kinase-like_dom_sf"/>
</dbReference>
<dbReference type="InterPro" id="IPR001789">
    <property type="entry name" value="Sig_transdc_resp-reg_receiver"/>
</dbReference>
<organism evidence="28 29">
    <name type="scientific">Aquincola agrisoli</name>
    <dbReference type="NCBI Taxonomy" id="3119538"/>
    <lineage>
        <taxon>Bacteria</taxon>
        <taxon>Pseudomonadati</taxon>
        <taxon>Pseudomonadota</taxon>
        <taxon>Betaproteobacteria</taxon>
        <taxon>Burkholderiales</taxon>
        <taxon>Sphaerotilaceae</taxon>
        <taxon>Aquincola</taxon>
    </lineage>
</organism>
<dbReference type="GO" id="GO:0005524">
    <property type="term" value="F:ATP binding"/>
    <property type="evidence" value="ECO:0007669"/>
    <property type="project" value="UniProtKB-KW"/>
</dbReference>
<evidence type="ECO:0000256" key="18">
    <source>
        <dbReference type="ARBA" id="ARBA00068150"/>
    </source>
</evidence>
<dbReference type="GO" id="GO:0000155">
    <property type="term" value="F:phosphorelay sensor kinase activity"/>
    <property type="evidence" value="ECO:0007669"/>
    <property type="project" value="InterPro"/>
</dbReference>
<evidence type="ECO:0000256" key="22">
    <source>
        <dbReference type="SAM" id="Coils"/>
    </source>
</evidence>
<evidence type="ECO:0000256" key="3">
    <source>
        <dbReference type="ARBA" id="ARBA00012438"/>
    </source>
</evidence>
<dbReference type="SMART" id="SM00073">
    <property type="entry name" value="HPT"/>
    <property type="match status" value="1"/>
</dbReference>
<dbReference type="Pfam" id="PF00069">
    <property type="entry name" value="Pkinase"/>
    <property type="match status" value="1"/>
</dbReference>
<dbReference type="PROSITE" id="PS50011">
    <property type="entry name" value="PROTEIN_KINASE_DOM"/>
    <property type="match status" value="1"/>
</dbReference>
<comment type="subcellular location">
    <subcellularLocation>
        <location evidence="2">Cell membrane</location>
        <topology evidence="2">Multi-pass membrane protein</topology>
    </subcellularLocation>
</comment>
<keyword evidence="12" id="KW-1133">Transmembrane helix</keyword>
<dbReference type="SUPFAM" id="SSF55874">
    <property type="entry name" value="ATPase domain of HSP90 chaperone/DNA topoisomerase II/histidine kinase"/>
    <property type="match status" value="1"/>
</dbReference>
<dbReference type="InterPro" id="IPR027417">
    <property type="entry name" value="P-loop_NTPase"/>
</dbReference>
<dbReference type="Pfam" id="PF00072">
    <property type="entry name" value="Response_reg"/>
    <property type="match status" value="1"/>
</dbReference>
<dbReference type="Gene3D" id="1.10.510.10">
    <property type="entry name" value="Transferase(Phosphotransferase) domain 1"/>
    <property type="match status" value="1"/>
</dbReference>
<comment type="caution">
    <text evidence="21">Lacks conserved residue(s) required for the propagation of feature annotation.</text>
</comment>
<evidence type="ECO:0000256" key="2">
    <source>
        <dbReference type="ARBA" id="ARBA00004651"/>
    </source>
</evidence>
<comment type="catalytic activity">
    <reaction evidence="1">
        <text>ATP + protein L-histidine = ADP + protein N-phospho-L-histidine.</text>
        <dbReference type="EC" id="2.7.13.3"/>
    </reaction>
</comment>
<dbReference type="PANTHER" id="PTHR45339">
    <property type="entry name" value="HYBRID SIGNAL TRANSDUCTION HISTIDINE KINASE J"/>
    <property type="match status" value="1"/>
</dbReference>
<feature type="region of interest" description="Disordered" evidence="23">
    <location>
        <begin position="1"/>
        <end position="30"/>
    </location>
</feature>